<proteinExistence type="predicted"/>
<feature type="region of interest" description="Disordered" evidence="1">
    <location>
        <begin position="1"/>
        <end position="22"/>
    </location>
</feature>
<feature type="compositionally biased region" description="Basic and acidic residues" evidence="1">
    <location>
        <begin position="1"/>
        <end position="19"/>
    </location>
</feature>
<dbReference type="EMBL" id="FLTX01000041">
    <property type="protein sequence ID" value="SBV51976.1"/>
    <property type="molecule type" value="Genomic_DNA"/>
</dbReference>
<dbReference type="AlphaFoldDB" id="A0A1C3NNJ1"/>
<evidence type="ECO:0000313" key="3">
    <source>
        <dbReference type="EMBL" id="PPV06281.1"/>
    </source>
</evidence>
<reference evidence="3 6" key="2">
    <citation type="submission" date="2016-08" db="EMBL/GenBank/DDBJ databases">
        <title>Evolution of the type three secretion system and type three effector repertoires in Xanthomonas.</title>
        <authorList>
            <person name="Merda D."/>
            <person name="Briand M."/>
            <person name="Bosis E."/>
            <person name="Rousseau C."/>
            <person name="Portier P."/>
            <person name="Jacques M.-A."/>
            <person name="Fischer-Le Saux M."/>
        </authorList>
    </citation>
    <scope>NUCLEOTIDE SEQUENCE [LARGE SCALE GENOMIC DNA]</scope>
    <source>
        <strain evidence="3 6">CFBP1976</strain>
    </source>
</reference>
<gene>
    <name evidence="4" type="ORF">XBLMG947_2766</name>
    <name evidence="3" type="ORF">XbrCFBP1976_12960</name>
</gene>
<dbReference type="EMBL" id="MDCE01000017">
    <property type="protein sequence ID" value="PPV06281.1"/>
    <property type="molecule type" value="Genomic_DNA"/>
</dbReference>
<dbReference type="InterPro" id="IPR046519">
    <property type="entry name" value="X-Tfes_XVIPCD"/>
</dbReference>
<evidence type="ECO:0000313" key="6">
    <source>
        <dbReference type="Proteomes" id="UP000239710"/>
    </source>
</evidence>
<evidence type="ECO:0000313" key="5">
    <source>
        <dbReference type="Proteomes" id="UP000092503"/>
    </source>
</evidence>
<protein>
    <recommendedName>
        <fullName evidence="2">X-Tfes XVIPCD domain-containing protein</fullName>
    </recommendedName>
</protein>
<dbReference type="Proteomes" id="UP000239710">
    <property type="component" value="Unassembled WGS sequence"/>
</dbReference>
<organism evidence="4 5">
    <name type="scientific">Xanthomonas bromi</name>
    <dbReference type="NCBI Taxonomy" id="56449"/>
    <lineage>
        <taxon>Bacteria</taxon>
        <taxon>Pseudomonadati</taxon>
        <taxon>Pseudomonadota</taxon>
        <taxon>Gammaproteobacteria</taxon>
        <taxon>Lysobacterales</taxon>
        <taxon>Lysobacteraceae</taxon>
        <taxon>Xanthomonas</taxon>
    </lineage>
</organism>
<dbReference type="Pfam" id="PF20410">
    <property type="entry name" value="X-Tfes_XVIPCD"/>
    <property type="match status" value="1"/>
</dbReference>
<dbReference type="Proteomes" id="UP000092503">
    <property type="component" value="Unassembled WGS sequence"/>
</dbReference>
<feature type="domain" description="X-Tfes XVIPCD" evidence="2">
    <location>
        <begin position="16"/>
        <end position="118"/>
    </location>
</feature>
<sequence>MQQHMLSEERHAPSLKDPTHPGYQLFAQAQGHVQALDREHGRQTDARSHNLASCLAVQSCKMGMKRIDEVCLSNDASRAFAVQNDSNSSGSHDQLRANVETVAALNTPLEQSSQAWTQAAAERRQAKQQRNLQQEQTQAPAARAMS</sequence>
<evidence type="ECO:0000256" key="1">
    <source>
        <dbReference type="SAM" id="MobiDB-lite"/>
    </source>
</evidence>
<dbReference type="OrthoDB" id="5939551at2"/>
<name>A0A1C3NNJ1_9XANT</name>
<dbReference type="STRING" id="56449.XBLMG947_2766"/>
<evidence type="ECO:0000259" key="2">
    <source>
        <dbReference type="Pfam" id="PF20410"/>
    </source>
</evidence>
<reference evidence="4 5" key="1">
    <citation type="submission" date="2016-06" db="EMBL/GenBank/DDBJ databases">
        <authorList>
            <person name="Kjaerup R.B."/>
            <person name="Dalgaard T.S."/>
            <person name="Juul-Madsen H.R."/>
        </authorList>
    </citation>
    <scope>NUCLEOTIDE SEQUENCE [LARGE SCALE GENOMIC DNA]</scope>
    <source>
        <strain evidence="4">LMG947</strain>
    </source>
</reference>
<feature type="region of interest" description="Disordered" evidence="1">
    <location>
        <begin position="111"/>
        <end position="146"/>
    </location>
</feature>
<evidence type="ECO:0000313" key="4">
    <source>
        <dbReference type="EMBL" id="SBV51976.1"/>
    </source>
</evidence>
<keyword evidence="6" id="KW-1185">Reference proteome</keyword>
<accession>A0A1C3NNJ1</accession>